<organism evidence="1 2">
    <name type="scientific">Panicum virgatum</name>
    <name type="common">Blackwell switchgrass</name>
    <dbReference type="NCBI Taxonomy" id="38727"/>
    <lineage>
        <taxon>Eukaryota</taxon>
        <taxon>Viridiplantae</taxon>
        <taxon>Streptophyta</taxon>
        <taxon>Embryophyta</taxon>
        <taxon>Tracheophyta</taxon>
        <taxon>Spermatophyta</taxon>
        <taxon>Magnoliopsida</taxon>
        <taxon>Liliopsida</taxon>
        <taxon>Poales</taxon>
        <taxon>Poaceae</taxon>
        <taxon>PACMAD clade</taxon>
        <taxon>Panicoideae</taxon>
        <taxon>Panicodae</taxon>
        <taxon>Paniceae</taxon>
        <taxon>Panicinae</taxon>
        <taxon>Panicum</taxon>
        <taxon>Panicum sect. Hiantes</taxon>
    </lineage>
</organism>
<dbReference type="EMBL" id="CM029045">
    <property type="protein sequence ID" value="KAG2600411.1"/>
    <property type="molecule type" value="Genomic_DNA"/>
</dbReference>
<name>A0A8T0SP75_PANVG</name>
<comment type="caution">
    <text evidence="1">The sequence shown here is derived from an EMBL/GenBank/DDBJ whole genome shotgun (WGS) entry which is preliminary data.</text>
</comment>
<gene>
    <name evidence="1" type="ORF">PVAP13_5KG517721</name>
</gene>
<dbReference type="AlphaFoldDB" id="A0A8T0SP75"/>
<evidence type="ECO:0000313" key="1">
    <source>
        <dbReference type="EMBL" id="KAG2600411.1"/>
    </source>
</evidence>
<sequence length="136" mass="15425">MWGTRPAKFADLQETMFIAGPSSMALLHAAVSICRLPYASLITEIADDSTILCGVELELPQLELLAPRHQLFLWEPAISRPIIAFEKACLKTVSFLQIFYGLKVTNYYYNNQIIYREICLEQVIGYKINPLPDSNI</sequence>
<dbReference type="Proteomes" id="UP000823388">
    <property type="component" value="Chromosome 5K"/>
</dbReference>
<keyword evidence="2" id="KW-1185">Reference proteome</keyword>
<accession>A0A8T0SP75</accession>
<evidence type="ECO:0000313" key="2">
    <source>
        <dbReference type="Proteomes" id="UP000823388"/>
    </source>
</evidence>
<protein>
    <submittedName>
        <fullName evidence="1">Uncharacterized protein</fullName>
    </submittedName>
</protein>
<proteinExistence type="predicted"/>
<reference evidence="1" key="1">
    <citation type="submission" date="2020-05" db="EMBL/GenBank/DDBJ databases">
        <title>WGS assembly of Panicum virgatum.</title>
        <authorList>
            <person name="Lovell J.T."/>
            <person name="Jenkins J."/>
            <person name="Shu S."/>
            <person name="Juenger T.E."/>
            <person name="Schmutz J."/>
        </authorList>
    </citation>
    <scope>NUCLEOTIDE SEQUENCE</scope>
    <source>
        <strain evidence="1">AP13</strain>
    </source>
</reference>